<dbReference type="EMBL" id="QUNO01000017">
    <property type="protein sequence ID" value="REH35622.1"/>
    <property type="molecule type" value="Genomic_DNA"/>
</dbReference>
<dbReference type="SUPFAM" id="SSF53850">
    <property type="entry name" value="Periplasmic binding protein-like II"/>
    <property type="match status" value="1"/>
</dbReference>
<gene>
    <name evidence="2" type="ORF">BCF44_11710</name>
</gene>
<evidence type="ECO:0000256" key="1">
    <source>
        <dbReference type="SAM" id="SignalP"/>
    </source>
</evidence>
<keyword evidence="3" id="KW-1185">Reference proteome</keyword>
<dbReference type="OrthoDB" id="7374754at2"/>
<evidence type="ECO:0000313" key="3">
    <source>
        <dbReference type="Proteomes" id="UP000256269"/>
    </source>
</evidence>
<protein>
    <submittedName>
        <fullName evidence="2">Sulfonate transport system substrate-binding protein</fullName>
    </submittedName>
</protein>
<organism evidence="2 3">
    <name type="scientific">Kutzneria buriramensis</name>
    <dbReference type="NCBI Taxonomy" id="1045776"/>
    <lineage>
        <taxon>Bacteria</taxon>
        <taxon>Bacillati</taxon>
        <taxon>Actinomycetota</taxon>
        <taxon>Actinomycetes</taxon>
        <taxon>Pseudonocardiales</taxon>
        <taxon>Pseudonocardiaceae</taxon>
        <taxon>Kutzneria</taxon>
    </lineage>
</organism>
<dbReference type="AlphaFoldDB" id="A0A3E0GZY1"/>
<evidence type="ECO:0000313" key="2">
    <source>
        <dbReference type="EMBL" id="REH35622.1"/>
    </source>
</evidence>
<sequence>MRRWRSVVAVLGLLVLATGCTPSNTAENSTGDSFGNGSVTLRIGDQQKSLELPLQLSGQLADLPYKVQFDQFNSGPLVDQAFSAGAVDAGFMGDTPAMFAQASGIAVQVVTVSRTDGPYDWLVARPGSGIHTLADLRGKKVATTKDTAPHGFLLRALAKAGLSQHDITLVDVPLLQLGNILQSGTVDAATVSVQQAVNYQNQNPDAVRLVSAQQIAPTYGFGLATRTALADPAKLAALEDFARRLVLANVWKRGHVDQWISAYYVQYQKQTPANAKIIYDGSGATTYIPVDDTVRANQQHQADLFLQNGLISKPVDFTAQFDPTVIGEFNKAISAVTGQQ</sequence>
<accession>A0A3E0GZY1</accession>
<dbReference type="PROSITE" id="PS51257">
    <property type="entry name" value="PROKAR_LIPOPROTEIN"/>
    <property type="match status" value="1"/>
</dbReference>
<proteinExistence type="predicted"/>
<dbReference type="Proteomes" id="UP000256269">
    <property type="component" value="Unassembled WGS sequence"/>
</dbReference>
<name>A0A3E0GZY1_9PSEU</name>
<dbReference type="Pfam" id="PF12974">
    <property type="entry name" value="Phosphonate-bd"/>
    <property type="match status" value="1"/>
</dbReference>
<dbReference type="PANTHER" id="PTHR30024:SF42">
    <property type="entry name" value="ALIPHATIC SULFONATES-BINDING PROTEIN-RELATED"/>
    <property type="match status" value="1"/>
</dbReference>
<reference evidence="2 3" key="1">
    <citation type="submission" date="2018-08" db="EMBL/GenBank/DDBJ databases">
        <title>Genomic Encyclopedia of Archaeal and Bacterial Type Strains, Phase II (KMG-II): from individual species to whole genera.</title>
        <authorList>
            <person name="Goeker M."/>
        </authorList>
    </citation>
    <scope>NUCLEOTIDE SEQUENCE [LARGE SCALE GENOMIC DNA]</scope>
    <source>
        <strain evidence="2 3">DSM 45791</strain>
    </source>
</reference>
<feature type="chain" id="PRO_5017558902" evidence="1">
    <location>
        <begin position="26"/>
        <end position="340"/>
    </location>
</feature>
<dbReference type="Gene3D" id="3.40.190.10">
    <property type="entry name" value="Periplasmic binding protein-like II"/>
    <property type="match status" value="2"/>
</dbReference>
<dbReference type="PANTHER" id="PTHR30024">
    <property type="entry name" value="ALIPHATIC SULFONATES-BINDING PROTEIN-RELATED"/>
    <property type="match status" value="1"/>
</dbReference>
<comment type="caution">
    <text evidence="2">The sequence shown here is derived from an EMBL/GenBank/DDBJ whole genome shotgun (WGS) entry which is preliminary data.</text>
</comment>
<keyword evidence="1" id="KW-0732">Signal</keyword>
<feature type="signal peptide" evidence="1">
    <location>
        <begin position="1"/>
        <end position="25"/>
    </location>
</feature>